<evidence type="ECO:0000313" key="2">
    <source>
        <dbReference type="EMBL" id="SDH37145.1"/>
    </source>
</evidence>
<evidence type="ECO:0000313" key="4">
    <source>
        <dbReference type="Proteomes" id="UP000198779"/>
    </source>
</evidence>
<organism evidence="3 5">
    <name type="scientific">Prevotella communis</name>
    <dbReference type="NCBI Taxonomy" id="2913614"/>
    <lineage>
        <taxon>Bacteria</taxon>
        <taxon>Pseudomonadati</taxon>
        <taxon>Bacteroidota</taxon>
        <taxon>Bacteroidia</taxon>
        <taxon>Bacteroidales</taxon>
        <taxon>Prevotellaceae</taxon>
        <taxon>Prevotella</taxon>
    </lineage>
</organism>
<proteinExistence type="predicted"/>
<reference evidence="2 5" key="2">
    <citation type="submission" date="2016-10" db="EMBL/GenBank/DDBJ databases">
        <authorList>
            <person name="de Groot N.N."/>
        </authorList>
    </citation>
    <scope>NUCLEOTIDE SEQUENCE [LARGE SCALE GENOMIC DNA]</scope>
    <source>
        <strain evidence="5">BP1-145</strain>
        <strain evidence="2">BP1-148</strain>
    </source>
</reference>
<dbReference type="Proteomes" id="UP000198779">
    <property type="component" value="Unassembled WGS sequence"/>
</dbReference>
<evidence type="ECO:0000313" key="5">
    <source>
        <dbReference type="Proteomes" id="UP000199134"/>
    </source>
</evidence>
<dbReference type="STRING" id="645274.SAMN04487901_12426"/>
<dbReference type="EMBL" id="FNCQ01000024">
    <property type="protein sequence ID" value="SDH37145.1"/>
    <property type="molecule type" value="Genomic_DNA"/>
</dbReference>
<reference evidence="3 4" key="1">
    <citation type="submission" date="2016-10" db="EMBL/GenBank/DDBJ databases">
        <authorList>
            <person name="Varghese N."/>
            <person name="Submissions S."/>
        </authorList>
    </citation>
    <scope>NUCLEOTIDE SEQUENCE</scope>
    <source>
        <strain evidence="3">BP1-145</strain>
        <strain evidence="4">BP1-148</strain>
    </source>
</reference>
<sequence>MGKTNIKEYYTTAVKVADQVLKDPQNSVNEVLKNQLGYHNGIKGFLTDPWNIICLANPVSLGARVLYRYTQTKKRQAQEAEMMKRTIIAKQQAIIKKMEEENLQNEEQRKNLQETIEFLEEALKRIEEGKKDK</sequence>
<protein>
    <submittedName>
        <fullName evidence="3">Uncharacterized protein</fullName>
    </submittedName>
</protein>
<keyword evidence="1" id="KW-0175">Coiled coil</keyword>
<dbReference type="AlphaFoldDB" id="A0A1H0KJ27"/>
<dbReference type="Proteomes" id="UP000199134">
    <property type="component" value="Unassembled WGS sequence"/>
</dbReference>
<evidence type="ECO:0000313" key="3">
    <source>
        <dbReference type="EMBL" id="SDO55915.1"/>
    </source>
</evidence>
<gene>
    <name evidence="3" type="ORF">SAMN04487900_12620</name>
    <name evidence="2" type="ORF">SAMN04487901_12426</name>
</gene>
<name>A0A1H0KJ27_9BACT</name>
<dbReference type="RefSeq" id="WP_143005817.1">
    <property type="nucleotide sequence ID" value="NZ_CP091790.1"/>
</dbReference>
<keyword evidence="4" id="KW-1185">Reference proteome</keyword>
<accession>A0A1H0KJ27</accession>
<feature type="coiled-coil region" evidence="1">
    <location>
        <begin position="88"/>
        <end position="129"/>
    </location>
</feature>
<evidence type="ECO:0000256" key="1">
    <source>
        <dbReference type="SAM" id="Coils"/>
    </source>
</evidence>
<dbReference type="EMBL" id="FNIW01000026">
    <property type="protein sequence ID" value="SDO55915.1"/>
    <property type="molecule type" value="Genomic_DNA"/>
</dbReference>
<accession>A0A1G8BVC6</accession>